<dbReference type="GO" id="GO:0009897">
    <property type="term" value="C:external side of plasma membrane"/>
    <property type="evidence" value="ECO:0007669"/>
    <property type="project" value="TreeGrafter"/>
</dbReference>
<evidence type="ECO:0000256" key="7">
    <source>
        <dbReference type="ARBA" id="ARBA00023157"/>
    </source>
</evidence>
<dbReference type="InterPro" id="IPR000276">
    <property type="entry name" value="GPCR_Rhodpsn"/>
</dbReference>
<dbReference type="Proteomes" id="UP001205998">
    <property type="component" value="Unassembled WGS sequence"/>
</dbReference>
<dbReference type="PRINTS" id="PR00237">
    <property type="entry name" value="GPCRRHODOPSN"/>
</dbReference>
<sequence length="407" mass="46932">MCQIRYADYKLEFHTGSVEAWVTNNRHRVPVEIGPLLAEEDKEEEEEEGEDVYKDDMERRSVDMALFEGNNSTDYYDLNYSSLIEGPCQKNTVIAFEATITPIIFILVTVFSCVGNALVLWVLIKYENLKSMTNAFLLNLAISDLVFTIGLPFWTFELISGWTFGDVACKSIRFIFHLGFYSSLIFLTVMTIHRYVAVVHPLAVLLNRTTYYSIGISALIWFLSFGAATPYLIFSKVDISYHSDKPEAYCTYSAHWNRGGTYMQNAFFLAAFFTIAFCYIRILGRLLRPTAHTRPKTVKLILCIVVTFYLGWAPYNISIFLSSLISFNVSPFNECHVSTMLDYVFHISRLLAFSHCCLNPVFYVFMGVKFRDHLKKALKTFCKQDEQPLDRRQSHLIYSNNEEMTSY</sequence>
<dbReference type="InterPro" id="IPR000355">
    <property type="entry name" value="Chemokine_rcpt"/>
</dbReference>
<evidence type="ECO:0000256" key="5">
    <source>
        <dbReference type="ARBA" id="ARBA00023040"/>
    </source>
</evidence>
<keyword evidence="5 10" id="KW-0297">G-protein coupled receptor</keyword>
<dbReference type="GO" id="GO:0006955">
    <property type="term" value="P:immune response"/>
    <property type="evidence" value="ECO:0007669"/>
    <property type="project" value="TreeGrafter"/>
</dbReference>
<dbReference type="FunFam" id="1.20.1070.10:FF:000130">
    <property type="entry name" value="Chemokine (C-C motif) receptor 2"/>
    <property type="match status" value="1"/>
</dbReference>
<evidence type="ECO:0000256" key="6">
    <source>
        <dbReference type="ARBA" id="ARBA00023136"/>
    </source>
</evidence>
<evidence type="ECO:0000313" key="14">
    <source>
        <dbReference type="Proteomes" id="UP001205998"/>
    </source>
</evidence>
<evidence type="ECO:0000256" key="1">
    <source>
        <dbReference type="ARBA" id="ARBA00004651"/>
    </source>
</evidence>
<feature type="transmembrane region" description="Helical" evidence="11">
    <location>
        <begin position="262"/>
        <end position="280"/>
    </location>
</feature>
<name>A0AAD5A3V9_SILAS</name>
<keyword evidence="2" id="KW-1003">Cell membrane</keyword>
<feature type="transmembrane region" description="Helical" evidence="11">
    <location>
        <begin position="300"/>
        <end position="327"/>
    </location>
</feature>
<dbReference type="GO" id="GO:0019722">
    <property type="term" value="P:calcium-mediated signaling"/>
    <property type="evidence" value="ECO:0007669"/>
    <property type="project" value="TreeGrafter"/>
</dbReference>
<evidence type="ECO:0000256" key="9">
    <source>
        <dbReference type="ARBA" id="ARBA00023224"/>
    </source>
</evidence>
<comment type="subcellular location">
    <subcellularLocation>
        <location evidence="1">Cell membrane</location>
        <topology evidence="1">Multi-pass membrane protein</topology>
    </subcellularLocation>
</comment>
<evidence type="ECO:0000256" key="10">
    <source>
        <dbReference type="RuleBase" id="RU000688"/>
    </source>
</evidence>
<dbReference type="GO" id="GO:0016493">
    <property type="term" value="F:C-C chemokine receptor activity"/>
    <property type="evidence" value="ECO:0007669"/>
    <property type="project" value="TreeGrafter"/>
</dbReference>
<dbReference type="EMBL" id="MU580030">
    <property type="protein sequence ID" value="KAI5608820.1"/>
    <property type="molecule type" value="Genomic_DNA"/>
</dbReference>
<dbReference type="PANTHER" id="PTHR10489">
    <property type="entry name" value="CELL ADHESION MOLECULE"/>
    <property type="match status" value="1"/>
</dbReference>
<dbReference type="PRINTS" id="PR00657">
    <property type="entry name" value="CCCHEMOKINER"/>
</dbReference>
<dbReference type="GO" id="GO:0019957">
    <property type="term" value="F:C-C chemokine binding"/>
    <property type="evidence" value="ECO:0007669"/>
    <property type="project" value="TreeGrafter"/>
</dbReference>
<dbReference type="SUPFAM" id="SSF81321">
    <property type="entry name" value="Family A G protein-coupled receptor-like"/>
    <property type="match status" value="1"/>
</dbReference>
<dbReference type="GO" id="GO:0007204">
    <property type="term" value="P:positive regulation of cytosolic calcium ion concentration"/>
    <property type="evidence" value="ECO:0007669"/>
    <property type="project" value="TreeGrafter"/>
</dbReference>
<dbReference type="AlphaFoldDB" id="A0AAD5A3V9"/>
<feature type="transmembrane region" description="Helical" evidence="11">
    <location>
        <begin position="209"/>
        <end position="234"/>
    </location>
</feature>
<dbReference type="PROSITE" id="PS00237">
    <property type="entry name" value="G_PROTEIN_RECEP_F1_1"/>
    <property type="match status" value="1"/>
</dbReference>
<comment type="caution">
    <text evidence="13">The sequence shown here is derived from an EMBL/GenBank/DDBJ whole genome shotgun (WGS) entry which is preliminary data.</text>
</comment>
<feature type="transmembrane region" description="Helical" evidence="11">
    <location>
        <begin position="103"/>
        <end position="124"/>
    </location>
</feature>
<keyword evidence="4 11" id="KW-1133">Transmembrane helix</keyword>
<dbReference type="InterPro" id="IPR017452">
    <property type="entry name" value="GPCR_Rhodpsn_7TM"/>
</dbReference>
<keyword evidence="8 10" id="KW-0675">Receptor</keyword>
<feature type="transmembrane region" description="Helical" evidence="11">
    <location>
        <begin position="136"/>
        <end position="154"/>
    </location>
</feature>
<evidence type="ECO:0000256" key="8">
    <source>
        <dbReference type="ARBA" id="ARBA00023170"/>
    </source>
</evidence>
<evidence type="ECO:0000256" key="3">
    <source>
        <dbReference type="ARBA" id="ARBA00022692"/>
    </source>
</evidence>
<feature type="transmembrane region" description="Helical" evidence="11">
    <location>
        <begin position="347"/>
        <end position="366"/>
    </location>
</feature>
<keyword evidence="14" id="KW-1185">Reference proteome</keyword>
<feature type="domain" description="G-protein coupled receptors family 1 profile" evidence="12">
    <location>
        <begin position="115"/>
        <end position="363"/>
    </location>
</feature>
<evidence type="ECO:0000256" key="11">
    <source>
        <dbReference type="SAM" id="Phobius"/>
    </source>
</evidence>
<keyword evidence="3 10" id="KW-0812">Transmembrane</keyword>
<dbReference type="InterPro" id="IPR050119">
    <property type="entry name" value="CCR1-9-like"/>
</dbReference>
<dbReference type="Gene3D" id="1.20.1070.10">
    <property type="entry name" value="Rhodopsin 7-helix transmembrane proteins"/>
    <property type="match status" value="1"/>
</dbReference>
<protein>
    <submittedName>
        <fullName evidence="13">Chemokine XC receptor 1-like</fullName>
    </submittedName>
</protein>
<keyword evidence="6 11" id="KW-0472">Membrane</keyword>
<keyword evidence="9 10" id="KW-0807">Transducer</keyword>
<keyword evidence="7" id="KW-1015">Disulfide bond</keyword>
<dbReference type="PROSITE" id="PS50262">
    <property type="entry name" value="G_PROTEIN_RECEP_F1_2"/>
    <property type="match status" value="1"/>
</dbReference>
<proteinExistence type="inferred from homology"/>
<organism evidence="13 14">
    <name type="scientific">Silurus asotus</name>
    <name type="common">Amur catfish</name>
    <name type="synonym">Parasilurus asotus</name>
    <dbReference type="NCBI Taxonomy" id="30991"/>
    <lineage>
        <taxon>Eukaryota</taxon>
        <taxon>Metazoa</taxon>
        <taxon>Chordata</taxon>
        <taxon>Craniata</taxon>
        <taxon>Vertebrata</taxon>
        <taxon>Euteleostomi</taxon>
        <taxon>Actinopterygii</taxon>
        <taxon>Neopterygii</taxon>
        <taxon>Teleostei</taxon>
        <taxon>Ostariophysi</taxon>
        <taxon>Siluriformes</taxon>
        <taxon>Siluridae</taxon>
        <taxon>Silurus</taxon>
    </lineage>
</organism>
<evidence type="ECO:0000313" key="13">
    <source>
        <dbReference type="EMBL" id="KAI5608820.1"/>
    </source>
</evidence>
<dbReference type="PANTHER" id="PTHR10489:SF730">
    <property type="entry name" value="CHEMOKINE XC RECEPTOR 1"/>
    <property type="match status" value="1"/>
</dbReference>
<feature type="transmembrane region" description="Helical" evidence="11">
    <location>
        <begin position="174"/>
        <end position="197"/>
    </location>
</feature>
<dbReference type="Pfam" id="PF00001">
    <property type="entry name" value="7tm_1"/>
    <property type="match status" value="1"/>
</dbReference>
<evidence type="ECO:0000256" key="2">
    <source>
        <dbReference type="ARBA" id="ARBA00022475"/>
    </source>
</evidence>
<accession>A0AAD5A3V9</accession>
<gene>
    <name evidence="13" type="ORF">C0J50_6389</name>
</gene>
<reference evidence="13" key="1">
    <citation type="submission" date="2018-07" db="EMBL/GenBank/DDBJ databases">
        <title>Comparative genomics of catfishes provides insights into carnivory and benthic adaptation.</title>
        <authorList>
            <person name="Zhang Y."/>
            <person name="Wang D."/>
            <person name="Peng Z."/>
            <person name="Zheng S."/>
            <person name="Shao F."/>
            <person name="Tao W."/>
        </authorList>
    </citation>
    <scope>NUCLEOTIDE SEQUENCE</scope>
    <source>
        <strain evidence="13">Chongqing</strain>
    </source>
</reference>
<evidence type="ECO:0000256" key="4">
    <source>
        <dbReference type="ARBA" id="ARBA00022989"/>
    </source>
</evidence>
<dbReference type="GO" id="GO:0060326">
    <property type="term" value="P:cell chemotaxis"/>
    <property type="evidence" value="ECO:0007669"/>
    <property type="project" value="TreeGrafter"/>
</dbReference>
<evidence type="ECO:0000259" key="12">
    <source>
        <dbReference type="PROSITE" id="PS50262"/>
    </source>
</evidence>
<comment type="similarity">
    <text evidence="10">Belongs to the G-protein coupled receptor 1 family.</text>
</comment>